<dbReference type="GO" id="GO:0003743">
    <property type="term" value="F:translation initiation factor activity"/>
    <property type="evidence" value="ECO:0007669"/>
    <property type="project" value="UniProtKB-KW"/>
</dbReference>
<comment type="caution">
    <text evidence="9">The sequence shown here is derived from an EMBL/GenBank/DDBJ whole genome shotgun (WGS) entry which is preliminary data.</text>
</comment>
<gene>
    <name evidence="9" type="ORF">QYM36_015441</name>
</gene>
<dbReference type="AlphaFoldDB" id="A0AA88H967"/>
<evidence type="ECO:0000259" key="8">
    <source>
        <dbReference type="SMART" id="SM00653"/>
    </source>
</evidence>
<accession>A0AA88H967</accession>
<name>A0AA88H967_ARTSF</name>
<evidence type="ECO:0000256" key="1">
    <source>
        <dbReference type="ARBA" id="ARBA00010397"/>
    </source>
</evidence>
<evidence type="ECO:0000256" key="3">
    <source>
        <dbReference type="ARBA" id="ARBA00022540"/>
    </source>
</evidence>
<dbReference type="GO" id="GO:0005829">
    <property type="term" value="C:cytosol"/>
    <property type="evidence" value="ECO:0007669"/>
    <property type="project" value="TreeGrafter"/>
</dbReference>
<dbReference type="PANTHER" id="PTHR23001:SF7">
    <property type="entry name" value="EUKARYOTIC TRANSLATION INITIATION FACTOR 5"/>
    <property type="match status" value="1"/>
</dbReference>
<evidence type="ECO:0000313" key="9">
    <source>
        <dbReference type="EMBL" id="KAK2707740.1"/>
    </source>
</evidence>
<dbReference type="GO" id="GO:0005092">
    <property type="term" value="F:GDP-dissociation inhibitor activity"/>
    <property type="evidence" value="ECO:0007669"/>
    <property type="project" value="TreeGrafter"/>
</dbReference>
<evidence type="ECO:0000256" key="2">
    <source>
        <dbReference type="ARBA" id="ARBA00018059"/>
    </source>
</evidence>
<dbReference type="SMART" id="SM00653">
    <property type="entry name" value="eIF2B_5"/>
    <property type="match status" value="1"/>
</dbReference>
<sequence length="971" mass="105658">MTITIKNIVCQESSETTLPAPGLSLPGPEMTLPAPGPTLSAPGPTLSAPGPTLSAPGPTLSAPGPTLSAPGPTLPAPGPTLAATEPALSTTELTSPAPGPALIANESRKPNGELWTVAGAKQLHNQAKDDLEEKERYKSYFYASQVRTAIEDSKTLYKFCDALTKMSGLYFDTSDELDWPISLTTTSQTGLDSVTTTFHGPAILEAPSSAQEKTSTSAIPEASSPASNRDIFSSELLVEPSRPLQEAQQENIDSDPEDIIHSEEGGSLYSPEGSLHDFSDSESEPENPSELLRASTSFKSEWNWQDNGTNYILGEPPLRQQSGAILLKLAECGMQGSSRNEYAQGSRKFVDYISSRGSDVPKNLDLTHVTSILKALGHLDRKHSSLATTEKRRKEHQRTFDPHSFNNDDYIKLKAGVEELMAPVLGRLSRNRLLDGDLPHLTAYLCFLVSFLFGYRPGVPENMTVEEFMNRQAVKEEEMFVVLVEKHKTASFKSAGVALSLEEEKIFQNYMSFVRPALVKPGAPESPNFLLSSTVGKLANVSKIVQRGLGKIFPNGMRPRVCQGIGFGRRSTTLDGLPVLSGVLFVRSSAWRPRKHDSGGVHKSASSKGRRNVCGPCREAQNRLLKVRWCGTQPRRREDFSELHVIRSAGSGQAWCAGAAKLLLSLTGGKLANVSKIVQRFLGKIFPNGMRPGASVLNQATIRHLITTINRKATHKTQEERDMMFDYLCHSAERGSIPTPTISTPTNNVVVPLGAQPHEEGAIKLVLCCDLYNRFVWDCAGLSNQVFGCELGAQTQFDPKNDRYIVNAAHDASKLQDLLNGFNSRFVLCPQCENPETVLSCNAKKQTISQSCKACGHQGLLETRHKLTTYILKNPPEVDPTVQGASLTESQKKGGRKGKKEEDSGAKNGDATVKENDFGDDEDVEWSEDVSADAVKKRQEELAAGVKALAVCEDVEKSEKDEGDDVDIDAI</sequence>
<keyword evidence="4" id="KW-0547">Nucleotide-binding</keyword>
<dbReference type="GO" id="GO:0001732">
    <property type="term" value="P:formation of cytoplasmic translation initiation complex"/>
    <property type="evidence" value="ECO:0007669"/>
    <property type="project" value="TreeGrafter"/>
</dbReference>
<evidence type="ECO:0000256" key="5">
    <source>
        <dbReference type="ARBA" id="ARBA00022917"/>
    </source>
</evidence>
<feature type="region of interest" description="Disordered" evidence="7">
    <location>
        <begin position="16"/>
        <end position="83"/>
    </location>
</feature>
<evidence type="ECO:0000256" key="7">
    <source>
        <dbReference type="SAM" id="MobiDB-lite"/>
    </source>
</evidence>
<evidence type="ECO:0000256" key="4">
    <source>
        <dbReference type="ARBA" id="ARBA00022741"/>
    </source>
</evidence>
<dbReference type="Gene3D" id="2.20.25.350">
    <property type="match status" value="1"/>
</dbReference>
<organism evidence="9 10">
    <name type="scientific">Artemia franciscana</name>
    <name type="common">Brine shrimp</name>
    <name type="synonym">Artemia sanfranciscana</name>
    <dbReference type="NCBI Taxonomy" id="6661"/>
    <lineage>
        <taxon>Eukaryota</taxon>
        <taxon>Metazoa</taxon>
        <taxon>Ecdysozoa</taxon>
        <taxon>Arthropoda</taxon>
        <taxon>Crustacea</taxon>
        <taxon>Branchiopoda</taxon>
        <taxon>Anostraca</taxon>
        <taxon>Artemiidae</taxon>
        <taxon>Artemia</taxon>
    </lineage>
</organism>
<keyword evidence="5" id="KW-0648">Protein biosynthesis</keyword>
<dbReference type="FunFam" id="2.20.25.350:FF:000001">
    <property type="entry name" value="Eukaryotic translation initiation factor 5"/>
    <property type="match status" value="1"/>
</dbReference>
<proteinExistence type="inferred from homology"/>
<evidence type="ECO:0000256" key="6">
    <source>
        <dbReference type="ARBA" id="ARBA00023134"/>
    </source>
</evidence>
<dbReference type="InterPro" id="IPR002735">
    <property type="entry name" value="Transl_init_fac_IF2/IF5_dom"/>
</dbReference>
<comment type="similarity">
    <text evidence="1">Belongs to the eIF-2-beta/eIF-5 family.</text>
</comment>
<feature type="region of interest" description="Disordered" evidence="7">
    <location>
        <begin position="874"/>
        <end position="938"/>
    </location>
</feature>
<keyword evidence="10" id="KW-1185">Reference proteome</keyword>
<feature type="compositionally biased region" description="Low complexity" evidence="7">
    <location>
        <begin position="62"/>
        <end position="71"/>
    </location>
</feature>
<dbReference type="GO" id="GO:0005525">
    <property type="term" value="F:GTP binding"/>
    <property type="evidence" value="ECO:0007669"/>
    <property type="project" value="UniProtKB-KW"/>
</dbReference>
<feature type="compositionally biased region" description="Acidic residues" evidence="7">
    <location>
        <begin position="918"/>
        <end position="931"/>
    </location>
</feature>
<dbReference type="PANTHER" id="PTHR23001">
    <property type="entry name" value="EUKARYOTIC TRANSLATION INITIATION FACTOR"/>
    <property type="match status" value="1"/>
</dbReference>
<keyword evidence="6" id="KW-0342">GTP-binding</keyword>
<dbReference type="GO" id="GO:0071074">
    <property type="term" value="F:eukaryotic initiation factor eIF2 binding"/>
    <property type="evidence" value="ECO:0007669"/>
    <property type="project" value="TreeGrafter"/>
</dbReference>
<feature type="region of interest" description="Disordered" evidence="7">
    <location>
        <begin position="206"/>
        <end position="229"/>
    </location>
</feature>
<evidence type="ECO:0000313" key="10">
    <source>
        <dbReference type="Proteomes" id="UP001187531"/>
    </source>
</evidence>
<keyword evidence="3" id="KW-0396">Initiation factor</keyword>
<dbReference type="Proteomes" id="UP001187531">
    <property type="component" value="Unassembled WGS sequence"/>
</dbReference>
<feature type="domain" description="Translation initiation factor IF2/IF5" evidence="8">
    <location>
        <begin position="746"/>
        <end position="858"/>
    </location>
</feature>
<dbReference type="EMBL" id="JAVRJZ010000019">
    <property type="protein sequence ID" value="KAK2707740.1"/>
    <property type="molecule type" value="Genomic_DNA"/>
</dbReference>
<feature type="compositionally biased region" description="Polar residues" evidence="7">
    <location>
        <begin position="208"/>
        <end position="229"/>
    </location>
</feature>
<dbReference type="Pfam" id="PF01873">
    <property type="entry name" value="eIF-5_eIF-2B"/>
    <property type="match status" value="1"/>
</dbReference>
<reference evidence="9" key="1">
    <citation type="submission" date="2023-07" db="EMBL/GenBank/DDBJ databases">
        <title>Chromosome-level genome assembly of Artemia franciscana.</title>
        <authorList>
            <person name="Jo E."/>
        </authorList>
    </citation>
    <scope>NUCLEOTIDE SEQUENCE</scope>
    <source>
        <tissue evidence="9">Whole body</tissue>
    </source>
</reference>
<dbReference type="Gene3D" id="3.30.30.170">
    <property type="match status" value="1"/>
</dbReference>
<feature type="region of interest" description="Disordered" evidence="7">
    <location>
        <begin position="241"/>
        <end position="293"/>
    </location>
</feature>
<dbReference type="InterPro" id="IPR045196">
    <property type="entry name" value="IF2/IF5"/>
</dbReference>
<protein>
    <recommendedName>
        <fullName evidence="2">Eukaryotic translation initiation factor 5</fullName>
    </recommendedName>
</protein>